<evidence type="ECO:0000256" key="1">
    <source>
        <dbReference type="SAM" id="Phobius"/>
    </source>
</evidence>
<keyword evidence="1" id="KW-0472">Membrane</keyword>
<keyword evidence="3" id="KW-1185">Reference proteome</keyword>
<sequence>MGSDQLIELLSQVSYKLLPVAGLILLIFLIVFFKGLIDAMKSLKETLETTNEQIRKLDKPLETVEDLSNTIDKVHNASKGAIGKGINIAKDGLDTVVEKMQKKKENNSGSTIIVEEVVEDEKE</sequence>
<keyword evidence="1" id="KW-0812">Transmembrane</keyword>
<organism evidence="2 3">
    <name type="scientific">Breznakia pachnodae</name>
    <dbReference type="NCBI Taxonomy" id="265178"/>
    <lineage>
        <taxon>Bacteria</taxon>
        <taxon>Bacillati</taxon>
        <taxon>Bacillota</taxon>
        <taxon>Erysipelotrichia</taxon>
        <taxon>Erysipelotrichales</taxon>
        <taxon>Erysipelotrichaceae</taxon>
        <taxon>Breznakia</taxon>
    </lineage>
</organism>
<name>A0ABU0E834_9FIRM</name>
<reference evidence="2 3" key="1">
    <citation type="submission" date="2023-07" db="EMBL/GenBank/DDBJ databases">
        <title>Genomic Encyclopedia of Type Strains, Phase IV (KMG-IV): sequencing the most valuable type-strain genomes for metagenomic binning, comparative biology and taxonomic classification.</title>
        <authorList>
            <person name="Goeker M."/>
        </authorList>
    </citation>
    <scope>NUCLEOTIDE SEQUENCE [LARGE SCALE GENOMIC DNA]</scope>
    <source>
        <strain evidence="2 3">DSM 16784</strain>
    </source>
</reference>
<proteinExistence type="predicted"/>
<dbReference type="EMBL" id="JAUSUR010000008">
    <property type="protein sequence ID" value="MDQ0362869.1"/>
    <property type="molecule type" value="Genomic_DNA"/>
</dbReference>
<dbReference type="RefSeq" id="WP_307411026.1">
    <property type="nucleotide sequence ID" value="NZ_JAUSUR010000008.1"/>
</dbReference>
<evidence type="ECO:0000313" key="2">
    <source>
        <dbReference type="EMBL" id="MDQ0362869.1"/>
    </source>
</evidence>
<protein>
    <submittedName>
        <fullName evidence="2">Uncharacterized protein YoxC</fullName>
    </submittedName>
</protein>
<comment type="caution">
    <text evidence="2">The sequence shown here is derived from an EMBL/GenBank/DDBJ whole genome shotgun (WGS) entry which is preliminary data.</text>
</comment>
<dbReference type="Proteomes" id="UP001230220">
    <property type="component" value="Unassembled WGS sequence"/>
</dbReference>
<keyword evidence="1" id="KW-1133">Transmembrane helix</keyword>
<feature type="transmembrane region" description="Helical" evidence="1">
    <location>
        <begin position="17"/>
        <end position="37"/>
    </location>
</feature>
<accession>A0ABU0E834</accession>
<evidence type="ECO:0000313" key="3">
    <source>
        <dbReference type="Proteomes" id="UP001230220"/>
    </source>
</evidence>
<gene>
    <name evidence="2" type="ORF">J2S15_003630</name>
</gene>